<proteinExistence type="predicted"/>
<comment type="caution">
    <text evidence="1">The sequence shown here is derived from an EMBL/GenBank/DDBJ whole genome shotgun (WGS) entry which is preliminary data.</text>
</comment>
<sequence length="82" mass="9327">MSSNPFFCIELTEVMTLDGDLSPDATYSIGNTTIHVIAPKITEEERLARLEDIKKLIIQLRLSNESNQQNNKQVCYTNKIIN</sequence>
<evidence type="ECO:0000313" key="1">
    <source>
        <dbReference type="EMBL" id="MDQ0417064.1"/>
    </source>
</evidence>
<name>A0AAJ1TJC4_9BACL</name>
<dbReference type="AlphaFoldDB" id="A0AAJ1TJC4"/>
<gene>
    <name evidence="1" type="ORF">J2Z48_001236</name>
</gene>
<accession>A0AAJ1TJC4</accession>
<keyword evidence="2" id="KW-1185">Reference proteome</keyword>
<dbReference type="RefSeq" id="WP_307251789.1">
    <property type="nucleotide sequence ID" value="NZ_JAUSUV010000004.1"/>
</dbReference>
<dbReference type="Proteomes" id="UP001238450">
    <property type="component" value="Unassembled WGS sequence"/>
</dbReference>
<reference evidence="1 2" key="1">
    <citation type="submission" date="2023-07" db="EMBL/GenBank/DDBJ databases">
        <title>Genomic Encyclopedia of Type Strains, Phase IV (KMG-IV): sequencing the most valuable type-strain genomes for metagenomic binning, comparative biology and taxonomic classification.</title>
        <authorList>
            <person name="Goeker M."/>
        </authorList>
    </citation>
    <scope>NUCLEOTIDE SEQUENCE [LARGE SCALE GENOMIC DNA]</scope>
    <source>
        <strain evidence="1 2">DSM 46876</strain>
    </source>
</reference>
<protein>
    <submittedName>
        <fullName evidence="1">Uncharacterized protein</fullName>
    </submittedName>
</protein>
<dbReference type="EMBL" id="JAUSUV010000004">
    <property type="protein sequence ID" value="MDQ0417064.1"/>
    <property type="molecule type" value="Genomic_DNA"/>
</dbReference>
<organism evidence="1 2">
    <name type="scientific">Croceifilum oryzae</name>
    <dbReference type="NCBI Taxonomy" id="1553429"/>
    <lineage>
        <taxon>Bacteria</taxon>
        <taxon>Bacillati</taxon>
        <taxon>Bacillota</taxon>
        <taxon>Bacilli</taxon>
        <taxon>Bacillales</taxon>
        <taxon>Thermoactinomycetaceae</taxon>
        <taxon>Croceifilum</taxon>
    </lineage>
</organism>
<evidence type="ECO:0000313" key="2">
    <source>
        <dbReference type="Proteomes" id="UP001238450"/>
    </source>
</evidence>